<dbReference type="STRING" id="889306.KP78_39350"/>
<dbReference type="AlphaFoldDB" id="A0A0C2V0W7"/>
<evidence type="ECO:0000256" key="1">
    <source>
        <dbReference type="ARBA" id="ARBA00004613"/>
    </source>
</evidence>
<feature type="domain" description="DUF1565" evidence="5">
    <location>
        <begin position="96"/>
        <end position="266"/>
    </location>
</feature>
<comment type="caution">
    <text evidence="7">The sequence shown here is derived from an EMBL/GenBank/DDBJ whole genome shotgun (WGS) entry which is preliminary data.</text>
</comment>
<dbReference type="InterPro" id="IPR011459">
    <property type="entry name" value="DUF1565"/>
</dbReference>
<dbReference type="PANTHER" id="PTHR40088:SF2">
    <property type="entry name" value="SECRETED SUGAR HYDROLASE"/>
    <property type="match status" value="1"/>
</dbReference>
<dbReference type="RefSeq" id="WP_041091137.1">
    <property type="nucleotide sequence ID" value="NZ_JXRP01000022.1"/>
</dbReference>
<accession>A0A0C2V0W7</accession>
<evidence type="ECO:0000259" key="6">
    <source>
        <dbReference type="Pfam" id="PF13229"/>
    </source>
</evidence>
<evidence type="ECO:0000256" key="3">
    <source>
        <dbReference type="ARBA" id="ARBA00022729"/>
    </source>
</evidence>
<dbReference type="InterPro" id="IPR006626">
    <property type="entry name" value="PbH1"/>
</dbReference>
<evidence type="ECO:0000259" key="5">
    <source>
        <dbReference type="Pfam" id="PF07602"/>
    </source>
</evidence>
<keyword evidence="8" id="KW-1185">Reference proteome</keyword>
<evidence type="ECO:0000256" key="2">
    <source>
        <dbReference type="ARBA" id="ARBA00022525"/>
    </source>
</evidence>
<dbReference type="PANTHER" id="PTHR40088">
    <property type="entry name" value="PECTATE LYASE (EUROFUNG)"/>
    <property type="match status" value="1"/>
</dbReference>
<evidence type="ECO:0008006" key="9">
    <source>
        <dbReference type="Google" id="ProtNLM"/>
    </source>
</evidence>
<dbReference type="InterPro" id="IPR052052">
    <property type="entry name" value="Polysaccharide_Lyase_9"/>
</dbReference>
<dbReference type="GO" id="GO:0005576">
    <property type="term" value="C:extracellular region"/>
    <property type="evidence" value="ECO:0007669"/>
    <property type="project" value="UniProtKB-SubCell"/>
</dbReference>
<sequence length="466" mass="51510">MNKKVRAVMSLLIAFSIGMVLHGNAGQAAQKNELYVSPVGNDKNAGSKKKPLKTIQQAVDLAEPGTTVYVRKGIYKEQVVIRKSGLKDSPIIIKAYPKEKATIDGSGLKVSWDYQGLVSIHDVSYVNIEGFEIKNHKTKHEDLVPIGISVSGSGEGIRILRNHVHHIETHHKNGNAHGIAVYGTEAPEAIEDIFISGNKLEDMRLGASETLVLNGNVSNFKVTDNILRRNDNIGIDIIGFEGVSPVEAFDQARNGTISNNTVYQISSYGNPAYGNHYSAGGIYVDGGKEIIIENNRVYKNDIGIEAASEHAGKFTSSITIRKNTIYENRSAGIAIGGYDSERGSTINSIITDNILYKNDTKYQDGGQLLLQYNTKQNRIENNTMVAGNSRLLISSPFKQNEENKIDNNVYYLDKGAEETRWIWEAEEITGFSAYKKKSLQDGNSVFKKPKFVNESKSDFRLDTKTR</sequence>
<comment type="subcellular location">
    <subcellularLocation>
        <location evidence="1">Secreted</location>
    </subcellularLocation>
</comment>
<dbReference type="SUPFAM" id="SSF51126">
    <property type="entry name" value="Pectin lyase-like"/>
    <property type="match status" value="1"/>
</dbReference>
<feature type="domain" description="Right handed beta helix" evidence="6">
    <location>
        <begin position="281"/>
        <end position="410"/>
    </location>
</feature>
<feature type="chain" id="PRO_5039373901" description="DUF1565 domain-containing protein" evidence="4">
    <location>
        <begin position="26"/>
        <end position="466"/>
    </location>
</feature>
<reference evidence="7 8" key="1">
    <citation type="submission" date="2015-01" db="EMBL/GenBank/DDBJ databases">
        <title>Genome sequencing of Jeotgalibacillus soli.</title>
        <authorList>
            <person name="Goh K.M."/>
            <person name="Chan K.-G."/>
            <person name="Yaakop A.S."/>
            <person name="Ee R."/>
            <person name="Gan H.M."/>
            <person name="Chan C.S."/>
        </authorList>
    </citation>
    <scope>NUCLEOTIDE SEQUENCE [LARGE SCALE GENOMIC DNA]</scope>
    <source>
        <strain evidence="7 8">P9</strain>
    </source>
</reference>
<evidence type="ECO:0000313" key="7">
    <source>
        <dbReference type="EMBL" id="KIL42712.1"/>
    </source>
</evidence>
<dbReference type="Pfam" id="PF13229">
    <property type="entry name" value="Beta_helix"/>
    <property type="match status" value="1"/>
</dbReference>
<dbReference type="InterPro" id="IPR011050">
    <property type="entry name" value="Pectin_lyase_fold/virulence"/>
</dbReference>
<dbReference type="PATRIC" id="fig|889306.3.peg.3955"/>
<dbReference type="EMBL" id="JXRP01000022">
    <property type="protein sequence ID" value="KIL42712.1"/>
    <property type="molecule type" value="Genomic_DNA"/>
</dbReference>
<evidence type="ECO:0000256" key="4">
    <source>
        <dbReference type="SAM" id="SignalP"/>
    </source>
</evidence>
<feature type="domain" description="DUF1565" evidence="5">
    <location>
        <begin position="40"/>
        <end position="78"/>
    </location>
</feature>
<keyword evidence="3 4" id="KW-0732">Signal</keyword>
<protein>
    <recommendedName>
        <fullName evidence="9">DUF1565 domain-containing protein</fullName>
    </recommendedName>
</protein>
<dbReference type="Pfam" id="PF07602">
    <property type="entry name" value="DUF1565"/>
    <property type="match status" value="2"/>
</dbReference>
<dbReference type="GO" id="GO:0016837">
    <property type="term" value="F:carbon-oxygen lyase activity, acting on polysaccharides"/>
    <property type="evidence" value="ECO:0007669"/>
    <property type="project" value="TreeGrafter"/>
</dbReference>
<dbReference type="SMART" id="SM00710">
    <property type="entry name" value="PbH1"/>
    <property type="match status" value="6"/>
</dbReference>
<proteinExistence type="predicted"/>
<evidence type="ECO:0000313" key="8">
    <source>
        <dbReference type="Proteomes" id="UP000031938"/>
    </source>
</evidence>
<dbReference type="Gene3D" id="2.160.20.10">
    <property type="entry name" value="Single-stranded right-handed beta-helix, Pectin lyase-like"/>
    <property type="match status" value="1"/>
</dbReference>
<dbReference type="InterPro" id="IPR012334">
    <property type="entry name" value="Pectin_lyas_fold"/>
</dbReference>
<keyword evidence="2" id="KW-0964">Secreted</keyword>
<name>A0A0C2V0W7_9BACL</name>
<feature type="signal peptide" evidence="4">
    <location>
        <begin position="1"/>
        <end position="25"/>
    </location>
</feature>
<gene>
    <name evidence="7" type="ORF">KP78_39350</name>
</gene>
<organism evidence="7 8">
    <name type="scientific">Jeotgalibacillus soli</name>
    <dbReference type="NCBI Taxonomy" id="889306"/>
    <lineage>
        <taxon>Bacteria</taxon>
        <taxon>Bacillati</taxon>
        <taxon>Bacillota</taxon>
        <taxon>Bacilli</taxon>
        <taxon>Bacillales</taxon>
        <taxon>Caryophanaceae</taxon>
        <taxon>Jeotgalibacillus</taxon>
    </lineage>
</organism>
<dbReference type="InterPro" id="IPR039448">
    <property type="entry name" value="Beta_helix"/>
</dbReference>
<dbReference type="Proteomes" id="UP000031938">
    <property type="component" value="Unassembled WGS sequence"/>
</dbReference>
<dbReference type="OrthoDB" id="9795486at2"/>